<evidence type="ECO:0000256" key="2">
    <source>
        <dbReference type="ARBA" id="ARBA00022803"/>
    </source>
</evidence>
<dbReference type="InterPro" id="IPR011990">
    <property type="entry name" value="TPR-like_helical_dom_sf"/>
</dbReference>
<dbReference type="GO" id="GO:0006620">
    <property type="term" value="P:post-translational protein targeting to endoplasmic reticulum membrane"/>
    <property type="evidence" value="ECO:0007669"/>
    <property type="project" value="TreeGrafter"/>
</dbReference>
<dbReference type="PANTHER" id="PTHR45831:SF2">
    <property type="entry name" value="LD24721P"/>
    <property type="match status" value="1"/>
</dbReference>
<dbReference type="PROSITE" id="PS50005">
    <property type="entry name" value="TPR"/>
    <property type="match status" value="2"/>
</dbReference>
<evidence type="ECO:0000256" key="1">
    <source>
        <dbReference type="ARBA" id="ARBA00022737"/>
    </source>
</evidence>
<dbReference type="GO" id="GO:0016020">
    <property type="term" value="C:membrane"/>
    <property type="evidence" value="ECO:0007669"/>
    <property type="project" value="TreeGrafter"/>
</dbReference>
<dbReference type="Gene3D" id="1.25.40.10">
    <property type="entry name" value="Tetratricopeptide repeat domain"/>
    <property type="match status" value="1"/>
</dbReference>
<organism evidence="4">
    <name type="scientific">uncultured Segetibacter sp</name>
    <dbReference type="NCBI Taxonomy" id="481133"/>
    <lineage>
        <taxon>Bacteria</taxon>
        <taxon>Pseudomonadati</taxon>
        <taxon>Bacteroidota</taxon>
        <taxon>Chitinophagia</taxon>
        <taxon>Chitinophagales</taxon>
        <taxon>Chitinophagaceae</taxon>
        <taxon>Segetibacter</taxon>
        <taxon>environmental samples</taxon>
    </lineage>
</organism>
<feature type="repeat" description="TPR" evidence="3">
    <location>
        <begin position="12"/>
        <end position="45"/>
    </location>
</feature>
<evidence type="ECO:0000256" key="3">
    <source>
        <dbReference type="PROSITE-ProRule" id="PRU00339"/>
    </source>
</evidence>
<dbReference type="EMBL" id="CADCVN010001116">
    <property type="protein sequence ID" value="CAA9519411.1"/>
    <property type="molecule type" value="Genomic_DNA"/>
</dbReference>
<dbReference type="GO" id="GO:0072380">
    <property type="term" value="C:TRC complex"/>
    <property type="evidence" value="ECO:0007669"/>
    <property type="project" value="TreeGrafter"/>
</dbReference>
<gene>
    <name evidence="4" type="ORF">AVDCRST_MAG96-2846</name>
</gene>
<keyword evidence="1" id="KW-0677">Repeat</keyword>
<dbReference type="PANTHER" id="PTHR45831">
    <property type="entry name" value="LD24721P"/>
    <property type="match status" value="1"/>
</dbReference>
<accession>A0A6J4TCV0</accession>
<dbReference type="InterPro" id="IPR047150">
    <property type="entry name" value="SGT"/>
</dbReference>
<keyword evidence="2 3" id="KW-0802">TPR repeat</keyword>
<protein>
    <submittedName>
        <fullName evidence="4">Uncharacterized protein</fullName>
    </submittedName>
</protein>
<feature type="repeat" description="TPR" evidence="3">
    <location>
        <begin position="46"/>
        <end position="79"/>
    </location>
</feature>
<name>A0A6J4TCV0_9BACT</name>
<sequence>MATAIPIAQVSAQEFLKLGVEKTTTGDLQQAVVKFTQAIKLDSKLAAVYSNRCLVYIQLGEYEPATMDCTQALQLNPKNA</sequence>
<dbReference type="SUPFAM" id="SSF48452">
    <property type="entry name" value="TPR-like"/>
    <property type="match status" value="1"/>
</dbReference>
<dbReference type="InterPro" id="IPR019734">
    <property type="entry name" value="TPR_rpt"/>
</dbReference>
<feature type="non-terminal residue" evidence="4">
    <location>
        <position position="80"/>
    </location>
</feature>
<evidence type="ECO:0000313" key="4">
    <source>
        <dbReference type="EMBL" id="CAA9519411.1"/>
    </source>
</evidence>
<proteinExistence type="predicted"/>
<dbReference type="SMART" id="SM00028">
    <property type="entry name" value="TPR"/>
    <property type="match status" value="2"/>
</dbReference>
<reference evidence="4" key="1">
    <citation type="submission" date="2020-02" db="EMBL/GenBank/DDBJ databases">
        <authorList>
            <person name="Meier V. D."/>
        </authorList>
    </citation>
    <scope>NUCLEOTIDE SEQUENCE</scope>
    <source>
        <strain evidence="4">AVDCRST_MAG96</strain>
    </source>
</reference>
<dbReference type="AlphaFoldDB" id="A0A6J4TCV0"/>
<dbReference type="Pfam" id="PF00515">
    <property type="entry name" value="TPR_1"/>
    <property type="match status" value="1"/>
</dbReference>
<dbReference type="GO" id="GO:0060090">
    <property type="term" value="F:molecular adaptor activity"/>
    <property type="evidence" value="ECO:0007669"/>
    <property type="project" value="TreeGrafter"/>
</dbReference>